<feature type="region of interest" description="Disordered" evidence="1">
    <location>
        <begin position="1"/>
        <end position="36"/>
    </location>
</feature>
<feature type="compositionally biased region" description="Pro residues" evidence="1">
    <location>
        <begin position="1"/>
        <end position="32"/>
    </location>
</feature>
<dbReference type="EMBL" id="SDMK01000006">
    <property type="protein sequence ID" value="RXS93004.1"/>
    <property type="molecule type" value="Genomic_DNA"/>
</dbReference>
<comment type="caution">
    <text evidence="2">The sequence shown here is derived from an EMBL/GenBank/DDBJ whole genome shotgun (WGS) entry which is preliminary data.</text>
</comment>
<reference evidence="2 3" key="1">
    <citation type="journal article" date="2016" name="Int. J. Syst. Evol. Microbiol.">
        <title>Acidipila dinghuensis sp. nov., an acidobacterium isolated from forest soil.</title>
        <authorList>
            <person name="Jiang Y.W."/>
            <person name="Wang J."/>
            <person name="Chen M.H."/>
            <person name="Lv Y.Y."/>
            <person name="Qiu L.H."/>
        </authorList>
    </citation>
    <scope>NUCLEOTIDE SEQUENCE [LARGE SCALE GENOMIC DNA]</scope>
    <source>
        <strain evidence="2 3">DHOF10</strain>
    </source>
</reference>
<evidence type="ECO:0000313" key="2">
    <source>
        <dbReference type="EMBL" id="RXS93004.1"/>
    </source>
</evidence>
<dbReference type="Proteomes" id="UP000290253">
    <property type="component" value="Unassembled WGS sequence"/>
</dbReference>
<evidence type="ECO:0000256" key="1">
    <source>
        <dbReference type="SAM" id="MobiDB-lite"/>
    </source>
</evidence>
<accession>A0A4Q1S7M6</accession>
<sequence>MFPPGPAPRPPEGGPPGPPSGAPGLTAPPGPPGARLLRDWGNWNSIGRTTFAIVIVASGMVSFARFAQLASLPDC</sequence>
<name>A0A4Q1S7M6_9BACT</name>
<evidence type="ECO:0000313" key="3">
    <source>
        <dbReference type="Proteomes" id="UP000290253"/>
    </source>
</evidence>
<proteinExistence type="predicted"/>
<gene>
    <name evidence="2" type="ORF">ESZ00_19400</name>
</gene>
<dbReference type="AlphaFoldDB" id="A0A4Q1S7M6"/>
<protein>
    <submittedName>
        <fullName evidence="2">Uncharacterized protein</fullName>
    </submittedName>
</protein>
<keyword evidence="3" id="KW-1185">Reference proteome</keyword>
<organism evidence="2 3">
    <name type="scientific">Silvibacterium dinghuense</name>
    <dbReference type="NCBI Taxonomy" id="1560006"/>
    <lineage>
        <taxon>Bacteria</taxon>
        <taxon>Pseudomonadati</taxon>
        <taxon>Acidobacteriota</taxon>
        <taxon>Terriglobia</taxon>
        <taxon>Terriglobales</taxon>
        <taxon>Acidobacteriaceae</taxon>
        <taxon>Silvibacterium</taxon>
    </lineage>
</organism>